<dbReference type="Pfam" id="PF01381">
    <property type="entry name" value="HTH_3"/>
    <property type="match status" value="1"/>
</dbReference>
<dbReference type="InterPro" id="IPR049639">
    <property type="entry name" value="RstR"/>
</dbReference>
<evidence type="ECO:0000259" key="2">
    <source>
        <dbReference type="PROSITE" id="PS50943"/>
    </source>
</evidence>
<dbReference type="CDD" id="cd00093">
    <property type="entry name" value="HTH_XRE"/>
    <property type="match status" value="1"/>
</dbReference>
<feature type="domain" description="HTH cro/C1-type" evidence="2">
    <location>
        <begin position="8"/>
        <end position="62"/>
    </location>
</feature>
<sequence length="111" mass="12440">MMSFGQKMAFCRKEKKLSQAELGKLSGINGDIIGKYERDEIKPSIDIASKLADALDVSLDYLTGKTEIELDNSIIQRVVEIQNLPIEDKAHILYTLDGLLQNVRTKLAFGR</sequence>
<dbReference type="Proteomes" id="UP001501126">
    <property type="component" value="Unassembled WGS sequence"/>
</dbReference>
<dbReference type="SUPFAM" id="SSF47413">
    <property type="entry name" value="lambda repressor-like DNA-binding domains"/>
    <property type="match status" value="1"/>
</dbReference>
<organism evidence="3 4">
    <name type="scientific">Wandonia haliotis</name>
    <dbReference type="NCBI Taxonomy" id="574963"/>
    <lineage>
        <taxon>Bacteria</taxon>
        <taxon>Pseudomonadati</taxon>
        <taxon>Bacteroidota</taxon>
        <taxon>Flavobacteriia</taxon>
        <taxon>Flavobacteriales</taxon>
        <taxon>Crocinitomicaceae</taxon>
        <taxon>Wandonia</taxon>
    </lineage>
</organism>
<reference evidence="4" key="1">
    <citation type="journal article" date="2019" name="Int. J. Syst. Evol. Microbiol.">
        <title>The Global Catalogue of Microorganisms (GCM) 10K type strain sequencing project: providing services to taxonomists for standard genome sequencing and annotation.</title>
        <authorList>
            <consortium name="The Broad Institute Genomics Platform"/>
            <consortium name="The Broad Institute Genome Sequencing Center for Infectious Disease"/>
            <person name="Wu L."/>
            <person name="Ma J."/>
        </authorList>
    </citation>
    <scope>NUCLEOTIDE SEQUENCE [LARGE SCALE GENOMIC DNA]</scope>
    <source>
        <strain evidence="4">JCM 16083</strain>
    </source>
</reference>
<dbReference type="EMBL" id="BAAAFH010000011">
    <property type="protein sequence ID" value="GAA0875715.1"/>
    <property type="molecule type" value="Genomic_DNA"/>
</dbReference>
<proteinExistence type="predicted"/>
<gene>
    <name evidence="3" type="ORF">GCM10009118_21240</name>
</gene>
<dbReference type="PROSITE" id="PS50943">
    <property type="entry name" value="HTH_CROC1"/>
    <property type="match status" value="1"/>
</dbReference>
<keyword evidence="4" id="KW-1185">Reference proteome</keyword>
<evidence type="ECO:0000313" key="4">
    <source>
        <dbReference type="Proteomes" id="UP001501126"/>
    </source>
</evidence>
<comment type="caution">
    <text evidence="3">The sequence shown here is derived from an EMBL/GenBank/DDBJ whole genome shotgun (WGS) entry which is preliminary data.</text>
</comment>
<dbReference type="PANTHER" id="PTHR46558">
    <property type="entry name" value="TRACRIPTIONAL REGULATORY PROTEIN-RELATED-RELATED"/>
    <property type="match status" value="1"/>
</dbReference>
<dbReference type="NCBIfam" id="NF041951">
    <property type="entry name" value="phage_RstR"/>
    <property type="match status" value="1"/>
</dbReference>
<name>A0ABP3Y4S2_9FLAO</name>
<dbReference type="PANTHER" id="PTHR46558:SF11">
    <property type="entry name" value="HTH-TYPE TRANSCRIPTIONAL REGULATOR XRE"/>
    <property type="match status" value="1"/>
</dbReference>
<evidence type="ECO:0000313" key="3">
    <source>
        <dbReference type="EMBL" id="GAA0875715.1"/>
    </source>
</evidence>
<dbReference type="SMART" id="SM00530">
    <property type="entry name" value="HTH_XRE"/>
    <property type="match status" value="1"/>
</dbReference>
<evidence type="ECO:0000256" key="1">
    <source>
        <dbReference type="ARBA" id="ARBA00023125"/>
    </source>
</evidence>
<accession>A0ABP3Y4S2</accession>
<keyword evidence="1" id="KW-0238">DNA-binding</keyword>
<dbReference type="RefSeq" id="WP_343787491.1">
    <property type="nucleotide sequence ID" value="NZ_BAAAFH010000011.1"/>
</dbReference>
<protein>
    <recommendedName>
        <fullName evidence="2">HTH cro/C1-type domain-containing protein</fullName>
    </recommendedName>
</protein>
<dbReference type="InterPro" id="IPR001387">
    <property type="entry name" value="Cro/C1-type_HTH"/>
</dbReference>
<dbReference type="InterPro" id="IPR010982">
    <property type="entry name" value="Lambda_DNA-bd_dom_sf"/>
</dbReference>
<dbReference type="Gene3D" id="1.10.260.40">
    <property type="entry name" value="lambda repressor-like DNA-binding domains"/>
    <property type="match status" value="1"/>
</dbReference>